<proteinExistence type="predicted"/>
<dbReference type="InterPro" id="IPR036282">
    <property type="entry name" value="Glutathione-S-Trfase_C_sf"/>
</dbReference>
<dbReference type="PANTHER" id="PTHR43920">
    <property type="entry name" value="CHLORIDE INTRACELLULAR CHANNEL, ISOFORM A"/>
    <property type="match status" value="1"/>
</dbReference>
<keyword evidence="1" id="KW-1185">Reference proteome</keyword>
<dbReference type="OMA" id="YMIRAYN"/>
<dbReference type="Proteomes" id="UP000515146">
    <property type="component" value="Unplaced"/>
</dbReference>
<dbReference type="KEGG" id="dpte:113790947"/>
<reference evidence="2" key="1">
    <citation type="submission" date="2025-08" db="UniProtKB">
        <authorList>
            <consortium name="RefSeq"/>
        </authorList>
    </citation>
    <scope>IDENTIFICATION</scope>
    <source>
        <strain evidence="2">Airmid</strain>
    </source>
</reference>
<dbReference type="GO" id="GO:0005737">
    <property type="term" value="C:cytoplasm"/>
    <property type="evidence" value="ECO:0007669"/>
    <property type="project" value="TreeGrafter"/>
</dbReference>
<dbReference type="OrthoDB" id="1935530at2759"/>
<organism evidence="1 2">
    <name type="scientific">Dermatophagoides pteronyssinus</name>
    <name type="common">European house dust mite</name>
    <dbReference type="NCBI Taxonomy" id="6956"/>
    <lineage>
        <taxon>Eukaryota</taxon>
        <taxon>Metazoa</taxon>
        <taxon>Ecdysozoa</taxon>
        <taxon>Arthropoda</taxon>
        <taxon>Chelicerata</taxon>
        <taxon>Arachnida</taxon>
        <taxon>Acari</taxon>
        <taxon>Acariformes</taxon>
        <taxon>Sarcoptiformes</taxon>
        <taxon>Astigmata</taxon>
        <taxon>Psoroptidia</taxon>
        <taxon>Analgoidea</taxon>
        <taxon>Pyroglyphidae</taxon>
        <taxon>Dermatophagoidinae</taxon>
        <taxon>Dermatophagoides</taxon>
    </lineage>
</organism>
<sequence length="327" mass="39207">MNNKFEFNDDDDVKPLIIYVKQSYSFSGFSIQTPCVSCESLATLVDLNNNPYNENFYNEQKKSLSACPISIEIIMFLSLKQLPFDVKLCNPQKILPKELRYGRHYHHRMITGNQLPVLVDQNNHNHLIEYHMDIIDYIQKQYPSKELDFHPDDNLDNWKLFTTIHMVSRRFYHYVQQHYHQYHQQSSQKKSTTSIPKQQLFCALNKLDKMLISFGKTYAITDKQPTMIDCHLMPRLHQIRVLLKQFDNGDDIPLIFNGIWKYLSITYEWYIFCQWCPSDQEIQIHWMMKSEYSRVKPREYRLKMIELIRSKPTYSFQDFSNVNDTKL</sequence>
<dbReference type="InterPro" id="IPR036249">
    <property type="entry name" value="Thioredoxin-like_sf"/>
</dbReference>
<evidence type="ECO:0000313" key="2">
    <source>
        <dbReference type="RefSeq" id="XP_027196454.1"/>
    </source>
</evidence>
<name>A0A6P6XX20_DERPT</name>
<dbReference type="InParanoid" id="A0A6P6XX20"/>
<accession>A0A6P6XX20</accession>
<dbReference type="SUPFAM" id="SSF47616">
    <property type="entry name" value="GST C-terminal domain-like"/>
    <property type="match status" value="1"/>
</dbReference>
<dbReference type="AlphaFoldDB" id="A0A6P6XX20"/>
<evidence type="ECO:0000313" key="1">
    <source>
        <dbReference type="Proteomes" id="UP000515146"/>
    </source>
</evidence>
<dbReference type="Gene3D" id="3.40.30.10">
    <property type="entry name" value="Glutaredoxin"/>
    <property type="match status" value="1"/>
</dbReference>
<dbReference type="PANTHER" id="PTHR43920:SF5">
    <property type="entry name" value="CHLORIDE INTRACELLULAR CHANNEL CLIC"/>
    <property type="match status" value="1"/>
</dbReference>
<dbReference type="GO" id="GO:0016020">
    <property type="term" value="C:membrane"/>
    <property type="evidence" value="ECO:0007669"/>
    <property type="project" value="TreeGrafter"/>
</dbReference>
<dbReference type="RefSeq" id="XP_027196454.1">
    <property type="nucleotide sequence ID" value="XM_027340653.1"/>
</dbReference>
<protein>
    <submittedName>
        <fullName evidence="2">Chloride intracellular channel protein 4-like</fullName>
    </submittedName>
</protein>
<gene>
    <name evidence="2" type="primary">LOC113790947</name>
</gene>
<dbReference type="GO" id="GO:0005254">
    <property type="term" value="F:chloride channel activity"/>
    <property type="evidence" value="ECO:0007669"/>
    <property type="project" value="TreeGrafter"/>
</dbReference>
<dbReference type="Gene3D" id="1.20.1050.10">
    <property type="match status" value="1"/>
</dbReference>
<dbReference type="SUPFAM" id="SSF52833">
    <property type="entry name" value="Thioredoxin-like"/>
    <property type="match status" value="1"/>
</dbReference>